<sequence length="56" mass="7000">MRIWLWILAIIIGIVLIIDIIKTYCRKQYWIDYLKDAEEEAERDWQEFLKKEKEVK</sequence>
<keyword evidence="1" id="KW-1133">Transmembrane helix</keyword>
<proteinExistence type="predicted"/>
<reference evidence="2" key="1">
    <citation type="journal article" date="2014" name="Front. Microbiol.">
        <title>High frequency of phylogenetically diverse reductive dehalogenase-homologous genes in deep subseafloor sedimentary metagenomes.</title>
        <authorList>
            <person name="Kawai M."/>
            <person name="Futagami T."/>
            <person name="Toyoda A."/>
            <person name="Takaki Y."/>
            <person name="Nishi S."/>
            <person name="Hori S."/>
            <person name="Arai W."/>
            <person name="Tsubouchi T."/>
            <person name="Morono Y."/>
            <person name="Uchiyama I."/>
            <person name="Ito T."/>
            <person name="Fujiyama A."/>
            <person name="Inagaki F."/>
            <person name="Takami H."/>
        </authorList>
    </citation>
    <scope>NUCLEOTIDE SEQUENCE</scope>
    <source>
        <strain evidence="2">Expedition CK06-06</strain>
    </source>
</reference>
<keyword evidence="1" id="KW-0472">Membrane</keyword>
<dbReference type="EMBL" id="BARU01027364">
    <property type="protein sequence ID" value="GAH73435.1"/>
    <property type="molecule type" value="Genomic_DNA"/>
</dbReference>
<protein>
    <submittedName>
        <fullName evidence="2">Uncharacterized protein</fullName>
    </submittedName>
</protein>
<organism evidence="2">
    <name type="scientific">marine sediment metagenome</name>
    <dbReference type="NCBI Taxonomy" id="412755"/>
    <lineage>
        <taxon>unclassified sequences</taxon>
        <taxon>metagenomes</taxon>
        <taxon>ecological metagenomes</taxon>
    </lineage>
</organism>
<comment type="caution">
    <text evidence="2">The sequence shown here is derived from an EMBL/GenBank/DDBJ whole genome shotgun (WGS) entry which is preliminary data.</text>
</comment>
<name>X1IW08_9ZZZZ</name>
<accession>X1IW08</accession>
<feature type="transmembrane region" description="Helical" evidence="1">
    <location>
        <begin position="6"/>
        <end position="25"/>
    </location>
</feature>
<evidence type="ECO:0000256" key="1">
    <source>
        <dbReference type="SAM" id="Phobius"/>
    </source>
</evidence>
<gene>
    <name evidence="2" type="ORF">S03H2_43818</name>
</gene>
<keyword evidence="1" id="KW-0812">Transmembrane</keyword>
<evidence type="ECO:0000313" key="2">
    <source>
        <dbReference type="EMBL" id="GAH73435.1"/>
    </source>
</evidence>
<dbReference type="AlphaFoldDB" id="X1IW08"/>